<gene>
    <name evidence="2" type="ORF">FL622_07545</name>
</gene>
<dbReference type="Proteomes" id="UP000317155">
    <property type="component" value="Unassembled WGS sequence"/>
</dbReference>
<evidence type="ECO:0000313" key="2">
    <source>
        <dbReference type="EMBL" id="TRO82422.1"/>
    </source>
</evidence>
<dbReference type="EMBL" id="VJVV01000004">
    <property type="protein sequence ID" value="TRO82422.1"/>
    <property type="molecule type" value="Genomic_DNA"/>
</dbReference>
<evidence type="ECO:0000259" key="1">
    <source>
        <dbReference type="Pfam" id="PF18894"/>
    </source>
</evidence>
<organism evidence="2 3">
    <name type="scientific">Trichloromonas acetexigens</name>
    <dbReference type="NCBI Taxonomy" id="38815"/>
    <lineage>
        <taxon>Bacteria</taxon>
        <taxon>Pseudomonadati</taxon>
        <taxon>Thermodesulfobacteriota</taxon>
        <taxon>Desulfuromonadia</taxon>
        <taxon>Desulfuromonadales</taxon>
        <taxon>Trichloromonadaceae</taxon>
        <taxon>Trichloromonas</taxon>
    </lineage>
</organism>
<dbReference type="RefSeq" id="WP_092057471.1">
    <property type="nucleotide sequence ID" value="NZ_FOJJ01000034.1"/>
</dbReference>
<keyword evidence="3" id="KW-1185">Reference proteome</keyword>
<name>A0A550JGW1_9BACT</name>
<dbReference type="OrthoDB" id="5395677at2"/>
<dbReference type="InterPro" id="IPR043998">
    <property type="entry name" value="Put_Metallopep"/>
</dbReference>
<sequence>MGRTLTLDLSVQLAALCRHLTESLPELSHIDPKQVLFAIARSRAEGRHGLLARIAPLRFAGGARELTRRRGPWRETYRMPTLSHDGREIRYLVTVFVPRFLRLPFAEKLATVIHELYHISATCDGDIRRFPGRNFAHGSSRAGFDRIVARLADTYLQSSPPPDLLAFLHLAENVWQEGALRLTGLRVPIPRAKLIARTRA</sequence>
<comment type="caution">
    <text evidence="2">The sequence shown here is derived from an EMBL/GenBank/DDBJ whole genome shotgun (WGS) entry which is preliminary data.</text>
</comment>
<dbReference type="Pfam" id="PF18894">
    <property type="entry name" value="PhageMetallopep"/>
    <property type="match status" value="1"/>
</dbReference>
<accession>A0A550JGW1</accession>
<protein>
    <recommendedName>
        <fullName evidence="1">Putative phage metallopeptidase domain-containing protein</fullName>
    </recommendedName>
</protein>
<proteinExistence type="predicted"/>
<feature type="domain" description="Putative phage metallopeptidase" evidence="1">
    <location>
        <begin position="14"/>
        <end position="125"/>
    </location>
</feature>
<reference evidence="2 3" key="1">
    <citation type="submission" date="2019-07" db="EMBL/GenBank/DDBJ databases">
        <title>Insights of Desulfuromonas acetexigens electromicrobiology.</title>
        <authorList>
            <person name="Katuri K."/>
            <person name="Sapireddy V."/>
            <person name="Shaw D.R."/>
            <person name="Saikaly P."/>
        </authorList>
    </citation>
    <scope>NUCLEOTIDE SEQUENCE [LARGE SCALE GENOMIC DNA]</scope>
    <source>
        <strain evidence="2 3">2873</strain>
    </source>
</reference>
<evidence type="ECO:0000313" key="3">
    <source>
        <dbReference type="Proteomes" id="UP000317155"/>
    </source>
</evidence>
<dbReference type="AlphaFoldDB" id="A0A550JGW1"/>